<comment type="caution">
    <text evidence="8">The sequence shown here is derived from an EMBL/GenBank/DDBJ whole genome shotgun (WGS) entry which is preliminary data.</text>
</comment>
<evidence type="ECO:0000256" key="3">
    <source>
        <dbReference type="ARBA" id="ARBA00022692"/>
    </source>
</evidence>
<name>A0A645FK75_9ZZZZ</name>
<keyword evidence="4 6" id="KW-1133">Transmembrane helix</keyword>
<dbReference type="InterPro" id="IPR051125">
    <property type="entry name" value="ABC-4/HrtB_transporter"/>
</dbReference>
<feature type="transmembrane region" description="Helical" evidence="6">
    <location>
        <begin position="76"/>
        <end position="95"/>
    </location>
</feature>
<proteinExistence type="predicted"/>
<dbReference type="GO" id="GO:0005886">
    <property type="term" value="C:plasma membrane"/>
    <property type="evidence" value="ECO:0007669"/>
    <property type="project" value="UniProtKB-SubCell"/>
</dbReference>
<dbReference type="AlphaFoldDB" id="A0A645FK75"/>
<organism evidence="8">
    <name type="scientific">bioreactor metagenome</name>
    <dbReference type="NCBI Taxonomy" id="1076179"/>
    <lineage>
        <taxon>unclassified sequences</taxon>
        <taxon>metagenomes</taxon>
        <taxon>ecological metagenomes</taxon>
    </lineage>
</organism>
<dbReference type="Pfam" id="PF02687">
    <property type="entry name" value="FtsX"/>
    <property type="match status" value="1"/>
</dbReference>
<dbReference type="InterPro" id="IPR003838">
    <property type="entry name" value="ABC3_permease_C"/>
</dbReference>
<keyword evidence="2" id="KW-1003">Cell membrane</keyword>
<reference evidence="8" key="1">
    <citation type="submission" date="2019-08" db="EMBL/GenBank/DDBJ databases">
        <authorList>
            <person name="Kucharzyk K."/>
            <person name="Murdoch R.W."/>
            <person name="Higgins S."/>
            <person name="Loffler F."/>
        </authorList>
    </citation>
    <scope>NUCLEOTIDE SEQUENCE</scope>
</reference>
<dbReference type="PANTHER" id="PTHR43738">
    <property type="entry name" value="ABC TRANSPORTER, MEMBRANE PROTEIN"/>
    <property type="match status" value="1"/>
</dbReference>
<comment type="subcellular location">
    <subcellularLocation>
        <location evidence="1">Cell membrane</location>
        <topology evidence="1">Multi-pass membrane protein</topology>
    </subcellularLocation>
</comment>
<feature type="transmembrane region" description="Helical" evidence="6">
    <location>
        <begin position="34"/>
        <end position="56"/>
    </location>
</feature>
<evidence type="ECO:0000256" key="4">
    <source>
        <dbReference type="ARBA" id="ARBA00022989"/>
    </source>
</evidence>
<evidence type="ECO:0000259" key="7">
    <source>
        <dbReference type="Pfam" id="PF02687"/>
    </source>
</evidence>
<dbReference type="PANTHER" id="PTHR43738:SF2">
    <property type="entry name" value="ABC TRANSPORTER PERMEASE"/>
    <property type="match status" value="1"/>
</dbReference>
<evidence type="ECO:0000313" key="8">
    <source>
        <dbReference type="EMBL" id="MPN13739.1"/>
    </source>
</evidence>
<sequence length="115" mass="11938">MFSVTANERKKEFAILRTLGATKKRLAGLLLQESLLVSTGGGIAGTALAALAVFPFSVAISQRLGLPYLTPTPAEISLLLLLSLTVAFAVGPIAAASSAWRIGRADASLTLREGE</sequence>
<accession>A0A645FK75</accession>
<evidence type="ECO:0000256" key="6">
    <source>
        <dbReference type="SAM" id="Phobius"/>
    </source>
</evidence>
<protein>
    <recommendedName>
        <fullName evidence="7">ABC3 transporter permease C-terminal domain-containing protein</fullName>
    </recommendedName>
</protein>
<dbReference type="EMBL" id="VSSQ01060284">
    <property type="protein sequence ID" value="MPN13739.1"/>
    <property type="molecule type" value="Genomic_DNA"/>
</dbReference>
<evidence type="ECO:0000256" key="5">
    <source>
        <dbReference type="ARBA" id="ARBA00023136"/>
    </source>
</evidence>
<gene>
    <name evidence="8" type="ORF">SDC9_161063</name>
</gene>
<keyword evidence="3 6" id="KW-0812">Transmembrane</keyword>
<evidence type="ECO:0000256" key="1">
    <source>
        <dbReference type="ARBA" id="ARBA00004651"/>
    </source>
</evidence>
<evidence type="ECO:0000256" key="2">
    <source>
        <dbReference type="ARBA" id="ARBA00022475"/>
    </source>
</evidence>
<feature type="domain" description="ABC3 transporter permease C-terminal" evidence="7">
    <location>
        <begin position="1"/>
        <end position="96"/>
    </location>
</feature>
<keyword evidence="5 6" id="KW-0472">Membrane</keyword>